<comment type="similarity">
    <text evidence="2">Belongs to the glycosyltransferase 2 family. WaaE/KdtX subfamily.</text>
</comment>
<dbReference type="CDD" id="cd06420">
    <property type="entry name" value="GT2_Chondriotin_Pol_N"/>
    <property type="match status" value="1"/>
</dbReference>
<dbReference type="EMBL" id="CP126975">
    <property type="protein sequence ID" value="WIM78976.1"/>
    <property type="molecule type" value="Genomic_DNA"/>
</dbReference>
<evidence type="ECO:0000313" key="6">
    <source>
        <dbReference type="Proteomes" id="UP001226750"/>
    </source>
</evidence>
<dbReference type="PANTHER" id="PTHR43630:SF2">
    <property type="entry name" value="GLYCOSYLTRANSFERASE"/>
    <property type="match status" value="1"/>
</dbReference>
<reference evidence="5 6" key="1">
    <citation type="submission" date="2023-06" db="EMBL/GenBank/DDBJ databases">
        <title>Complete Genome Sequence of Gallibacterium anatis Strain BJF12, Isolated from a chicken with diarrhea.</title>
        <authorList>
            <person name="Guo F."/>
            <person name="Bu W."/>
            <person name="Xu F."/>
            <person name="Wen T."/>
        </authorList>
    </citation>
    <scope>NUCLEOTIDE SEQUENCE [LARGE SCALE GENOMIC DNA]</scope>
    <source>
        <strain evidence="5 6">BJF12</strain>
    </source>
</reference>
<gene>
    <name evidence="5" type="ORF">QP018_09380</name>
</gene>
<dbReference type="EC" id="2.4.-.-" evidence="5"/>
<dbReference type="AlphaFoldDB" id="A0AAX3X9W1"/>
<proteinExistence type="inferred from homology"/>
<organism evidence="5 6">
    <name type="scientific">Gallibacterium anatis</name>
    <dbReference type="NCBI Taxonomy" id="750"/>
    <lineage>
        <taxon>Bacteria</taxon>
        <taxon>Pseudomonadati</taxon>
        <taxon>Pseudomonadota</taxon>
        <taxon>Gammaproteobacteria</taxon>
        <taxon>Pasteurellales</taxon>
        <taxon>Pasteurellaceae</taxon>
        <taxon>Gallibacterium</taxon>
    </lineage>
</organism>
<dbReference type="InterPro" id="IPR029044">
    <property type="entry name" value="Nucleotide-diphossugar_trans"/>
</dbReference>
<feature type="domain" description="Galactosyltransferase C-terminal" evidence="4">
    <location>
        <begin position="430"/>
        <end position="492"/>
    </location>
</feature>
<name>A0AAX3X9W1_9PAST</name>
<evidence type="ECO:0000259" key="3">
    <source>
        <dbReference type="Pfam" id="PF00535"/>
    </source>
</evidence>
<dbReference type="Proteomes" id="UP001226750">
    <property type="component" value="Chromosome"/>
</dbReference>
<keyword evidence="5" id="KW-0328">Glycosyltransferase</keyword>
<evidence type="ECO:0000259" key="4">
    <source>
        <dbReference type="Pfam" id="PF02709"/>
    </source>
</evidence>
<dbReference type="InterPro" id="IPR001173">
    <property type="entry name" value="Glyco_trans_2-like"/>
</dbReference>
<feature type="domain" description="Glycosyltransferase 2-like" evidence="3">
    <location>
        <begin position="14"/>
        <end position="102"/>
    </location>
</feature>
<protein>
    <submittedName>
        <fullName evidence="5">Glycosyltransferase</fullName>
        <ecNumber evidence="5">2.4.-.-</ecNumber>
    </submittedName>
</protein>
<keyword evidence="1 5" id="KW-0808">Transferase</keyword>
<evidence type="ECO:0000256" key="1">
    <source>
        <dbReference type="ARBA" id="ARBA00022679"/>
    </source>
</evidence>
<dbReference type="SUPFAM" id="SSF53448">
    <property type="entry name" value="Nucleotide-diphospho-sugar transferases"/>
    <property type="match status" value="2"/>
</dbReference>
<dbReference type="RefSeq" id="WP_155275237.1">
    <property type="nucleotide sequence ID" value="NZ_CP126975.1"/>
</dbReference>
<feature type="domain" description="Glycosyltransferase 2-like" evidence="3">
    <location>
        <begin position="262"/>
        <end position="397"/>
    </location>
</feature>
<dbReference type="InterPro" id="IPR027791">
    <property type="entry name" value="Galactosyl_T_C"/>
</dbReference>
<accession>A0AAX3X9W1</accession>
<dbReference type="PANTHER" id="PTHR43630">
    <property type="entry name" value="POLY-BETA-1,6-N-ACETYL-D-GLUCOSAMINE SYNTHASE"/>
    <property type="match status" value="1"/>
</dbReference>
<dbReference type="GO" id="GO:0016757">
    <property type="term" value="F:glycosyltransferase activity"/>
    <property type="evidence" value="ECO:0007669"/>
    <property type="project" value="UniProtKB-KW"/>
</dbReference>
<evidence type="ECO:0000256" key="2">
    <source>
        <dbReference type="ARBA" id="ARBA00038494"/>
    </source>
</evidence>
<dbReference type="CDD" id="cd02511">
    <property type="entry name" value="Beta4Glucosyltransferase"/>
    <property type="match status" value="1"/>
</dbReference>
<dbReference type="Pfam" id="PF02709">
    <property type="entry name" value="Glyco_transf_7C"/>
    <property type="match status" value="1"/>
</dbReference>
<evidence type="ECO:0000313" key="5">
    <source>
        <dbReference type="EMBL" id="WIM78976.1"/>
    </source>
</evidence>
<keyword evidence="6" id="KW-1185">Reference proteome</keyword>
<sequence>MKKEDNMRANLAISVTMLVKNSEKYLTQVLTALADFDEIILLDNGSTDSTLQIAQKFDNVVIKHSPFIGFGPLKNLAAEYAKNDWILNIDSDEILPQALIDELRQLDLMQVNRVYSLSRLNHYRGRIIKTCGWYPNYVPRLYHRGNVRFNQKLVHESLDIPKNIEIIQLAQPFLHYSFDGAADLIQKMQQYTTLFAEQQQGRKKASVFSAISHGISSFFKHYVLKKGFLDGQDGFVISCANAMGAYYKYVKLMEYNQKLSSSLIITTYNRPDALEAVLNSVLQQKVLPMEVLVADDGSRQETAQLISQYQQKFPIPLIHCWQPDDGFRLAESRNRALARAKGDYIIIVDGDMILHPLFIQDHIRYAKKGVFIQGSRVSLPKEKTEHILQHPERYLTIKWYQPGIETRFEKRLSACHLYWLNGILHKERSQYYKGVRGCNMAFFREDALKVNGFNNDFVGWGREDSEFVARFYNAGMKRKDIRFAAIAYHLWHHEEARDALPQNDQLLEKTMKQKIVYCENGVDRFLKEK</sequence>
<dbReference type="Gene3D" id="3.90.550.10">
    <property type="entry name" value="Spore Coat Polysaccharide Biosynthesis Protein SpsA, Chain A"/>
    <property type="match status" value="2"/>
</dbReference>
<dbReference type="Pfam" id="PF00535">
    <property type="entry name" value="Glycos_transf_2"/>
    <property type="match status" value="2"/>
</dbReference>